<reference evidence="3 4" key="1">
    <citation type="submission" date="2018-11" db="EMBL/GenBank/DDBJ databases">
        <authorList>
            <consortium name="Pathogen Informatics"/>
        </authorList>
    </citation>
    <scope>NUCLEOTIDE SEQUENCE [LARGE SCALE GENOMIC DNA]</scope>
</reference>
<dbReference type="EMBL" id="UYRU01069178">
    <property type="protein sequence ID" value="VDN18427.1"/>
    <property type="molecule type" value="Genomic_DNA"/>
</dbReference>
<gene>
    <name evidence="3" type="ORF">DILT_LOCUS13181</name>
</gene>
<proteinExistence type="predicted"/>
<organism evidence="3 4">
    <name type="scientific">Dibothriocephalus latus</name>
    <name type="common">Fish tapeworm</name>
    <name type="synonym">Diphyllobothrium latum</name>
    <dbReference type="NCBI Taxonomy" id="60516"/>
    <lineage>
        <taxon>Eukaryota</taxon>
        <taxon>Metazoa</taxon>
        <taxon>Spiralia</taxon>
        <taxon>Lophotrochozoa</taxon>
        <taxon>Platyhelminthes</taxon>
        <taxon>Cestoda</taxon>
        <taxon>Eucestoda</taxon>
        <taxon>Diphyllobothriidea</taxon>
        <taxon>Diphyllobothriidae</taxon>
        <taxon>Dibothriocephalus</taxon>
    </lineage>
</organism>
<name>A0A3P7M3K2_DIBLA</name>
<feature type="region of interest" description="Disordered" evidence="1">
    <location>
        <begin position="1"/>
        <end position="26"/>
    </location>
</feature>
<sequence>MMESMMQKFSLHFHDPESSRKQSTPANTAVVSITKFIDDPDSSVTFDAWFKRWEHIFHVKFAKYYDDACRVRLLLRELSAKEHERYTDMILPKSLRDSTCTL</sequence>
<keyword evidence="4" id="KW-1185">Reference proteome</keyword>
<dbReference type="AlphaFoldDB" id="A0A3P7M3K2"/>
<dbReference type="Proteomes" id="UP000281553">
    <property type="component" value="Unassembled WGS sequence"/>
</dbReference>
<protein>
    <recommendedName>
        <fullName evidence="2">DUF7083 domain-containing protein</fullName>
    </recommendedName>
</protein>
<accession>A0A3P7M3K2</accession>
<evidence type="ECO:0000313" key="3">
    <source>
        <dbReference type="EMBL" id="VDN18427.1"/>
    </source>
</evidence>
<evidence type="ECO:0000313" key="4">
    <source>
        <dbReference type="Proteomes" id="UP000281553"/>
    </source>
</evidence>
<feature type="domain" description="DUF7083" evidence="2">
    <location>
        <begin position="32"/>
        <end position="94"/>
    </location>
</feature>
<evidence type="ECO:0000259" key="2">
    <source>
        <dbReference type="Pfam" id="PF23309"/>
    </source>
</evidence>
<dbReference type="Pfam" id="PF23309">
    <property type="entry name" value="DUF7083"/>
    <property type="match status" value="1"/>
</dbReference>
<evidence type="ECO:0000256" key="1">
    <source>
        <dbReference type="SAM" id="MobiDB-lite"/>
    </source>
</evidence>
<dbReference type="InterPro" id="IPR055510">
    <property type="entry name" value="DUF7083"/>
</dbReference>
<dbReference type="OrthoDB" id="6242354at2759"/>